<dbReference type="PROSITE" id="PS50928">
    <property type="entry name" value="ABC_TM1"/>
    <property type="match status" value="1"/>
</dbReference>
<protein>
    <submittedName>
        <fullName evidence="10">Sugar ABC transporter permease</fullName>
    </submittedName>
</protein>
<keyword evidence="6 8" id="KW-1133">Transmembrane helix</keyword>
<evidence type="ECO:0000256" key="3">
    <source>
        <dbReference type="ARBA" id="ARBA00022448"/>
    </source>
</evidence>
<evidence type="ECO:0000256" key="7">
    <source>
        <dbReference type="ARBA" id="ARBA00023136"/>
    </source>
</evidence>
<accession>A0ABT4LLY2</accession>
<gene>
    <name evidence="10" type="ORF">O4H49_15085</name>
</gene>
<feature type="transmembrane region" description="Helical" evidence="8">
    <location>
        <begin position="115"/>
        <end position="134"/>
    </location>
</feature>
<evidence type="ECO:0000313" key="11">
    <source>
        <dbReference type="Proteomes" id="UP001069802"/>
    </source>
</evidence>
<dbReference type="EMBL" id="JAPWGY010000005">
    <property type="protein sequence ID" value="MCZ4282112.1"/>
    <property type="molecule type" value="Genomic_DNA"/>
</dbReference>
<dbReference type="Gene3D" id="1.10.3720.10">
    <property type="entry name" value="MetI-like"/>
    <property type="match status" value="1"/>
</dbReference>
<comment type="subcellular location">
    <subcellularLocation>
        <location evidence="1 8">Cell membrane</location>
        <topology evidence="1 8">Multi-pass membrane protein</topology>
    </subcellularLocation>
</comment>
<dbReference type="Pfam" id="PF00528">
    <property type="entry name" value="BPD_transp_1"/>
    <property type="match status" value="1"/>
</dbReference>
<keyword evidence="4" id="KW-1003">Cell membrane</keyword>
<feature type="transmembrane region" description="Helical" evidence="8">
    <location>
        <begin position="80"/>
        <end position="103"/>
    </location>
</feature>
<keyword evidence="7 8" id="KW-0472">Membrane</keyword>
<name>A0ABT4LLY2_9PROT</name>
<evidence type="ECO:0000256" key="6">
    <source>
        <dbReference type="ARBA" id="ARBA00022989"/>
    </source>
</evidence>
<dbReference type="CDD" id="cd06261">
    <property type="entry name" value="TM_PBP2"/>
    <property type="match status" value="1"/>
</dbReference>
<feature type="transmembrane region" description="Helical" evidence="8">
    <location>
        <begin position="278"/>
        <end position="300"/>
    </location>
</feature>
<feature type="transmembrane region" description="Helical" evidence="8">
    <location>
        <begin position="166"/>
        <end position="189"/>
    </location>
</feature>
<evidence type="ECO:0000256" key="1">
    <source>
        <dbReference type="ARBA" id="ARBA00004651"/>
    </source>
</evidence>
<evidence type="ECO:0000256" key="2">
    <source>
        <dbReference type="ARBA" id="ARBA00009306"/>
    </source>
</evidence>
<proteinExistence type="inferred from homology"/>
<evidence type="ECO:0000256" key="4">
    <source>
        <dbReference type="ARBA" id="ARBA00022475"/>
    </source>
</evidence>
<dbReference type="PANTHER" id="PTHR43227">
    <property type="entry name" value="BLL4140 PROTEIN"/>
    <property type="match status" value="1"/>
</dbReference>
<dbReference type="InterPro" id="IPR000515">
    <property type="entry name" value="MetI-like"/>
</dbReference>
<comment type="caution">
    <text evidence="10">The sequence shown here is derived from an EMBL/GenBank/DDBJ whole genome shotgun (WGS) entry which is preliminary data.</text>
</comment>
<dbReference type="SUPFAM" id="SSF161098">
    <property type="entry name" value="MetI-like"/>
    <property type="match status" value="1"/>
</dbReference>
<feature type="domain" description="ABC transmembrane type-1" evidence="9">
    <location>
        <begin position="76"/>
        <end position="299"/>
    </location>
</feature>
<feature type="transmembrane region" description="Helical" evidence="8">
    <location>
        <begin position="218"/>
        <end position="238"/>
    </location>
</feature>
<sequence length="310" mass="34559">MASQSNKGSPFKTHLFVFLLPAVLIYSAFMIVPLIDTLRLSFYSIETDGTASFTGWSNYVTIFTDERWSADFVNALKNNFLFFLIHMLVQNPIGIFLAALLSLPRLKLKNTYRTLIFMPTMLSVVIIGFIWQLILSPIWGVGDTLVGFIGISDGLPPLLGEESTTLLTLSLISVWQFVGIPMMLIYAALLNVPDDLVDAAIVDGANQWTAFWRIKLPLILPTVAMVSVLTFVANFNAFDLIYAVKGALAGPNFSSDIMGTLFYRTFFGFQLQPGNPSMGATVASLMFLVILCGVMIYLYAIQRRLRRYQL</sequence>
<evidence type="ECO:0000256" key="5">
    <source>
        <dbReference type="ARBA" id="ARBA00022692"/>
    </source>
</evidence>
<reference evidence="10" key="1">
    <citation type="submission" date="2022-12" db="EMBL/GenBank/DDBJ databases">
        <title>Bacterial isolates from different developmental stages of Nematostella vectensis.</title>
        <authorList>
            <person name="Fraune S."/>
        </authorList>
    </citation>
    <scope>NUCLEOTIDE SEQUENCE</scope>
    <source>
        <strain evidence="10">G21630-S1</strain>
    </source>
</reference>
<dbReference type="Proteomes" id="UP001069802">
    <property type="component" value="Unassembled WGS sequence"/>
</dbReference>
<evidence type="ECO:0000256" key="8">
    <source>
        <dbReference type="RuleBase" id="RU363032"/>
    </source>
</evidence>
<keyword evidence="11" id="KW-1185">Reference proteome</keyword>
<keyword evidence="5 8" id="KW-0812">Transmembrane</keyword>
<dbReference type="InterPro" id="IPR050809">
    <property type="entry name" value="UgpAE/MalFG_permease"/>
</dbReference>
<evidence type="ECO:0000313" key="10">
    <source>
        <dbReference type="EMBL" id="MCZ4282112.1"/>
    </source>
</evidence>
<dbReference type="InterPro" id="IPR035906">
    <property type="entry name" value="MetI-like_sf"/>
</dbReference>
<dbReference type="PANTHER" id="PTHR43227:SF8">
    <property type="entry name" value="DIACETYLCHITOBIOSE UPTAKE SYSTEM PERMEASE PROTEIN DASB"/>
    <property type="match status" value="1"/>
</dbReference>
<dbReference type="RefSeq" id="WP_269424258.1">
    <property type="nucleotide sequence ID" value="NZ_JAPWGY010000005.1"/>
</dbReference>
<keyword evidence="3 8" id="KW-0813">Transport</keyword>
<comment type="similarity">
    <text evidence="2 8">Belongs to the binding-protein-dependent transport system permease family.</text>
</comment>
<evidence type="ECO:0000259" key="9">
    <source>
        <dbReference type="PROSITE" id="PS50928"/>
    </source>
</evidence>
<organism evidence="10 11">
    <name type="scientific">Kiloniella laminariae</name>
    <dbReference type="NCBI Taxonomy" id="454162"/>
    <lineage>
        <taxon>Bacteria</taxon>
        <taxon>Pseudomonadati</taxon>
        <taxon>Pseudomonadota</taxon>
        <taxon>Alphaproteobacteria</taxon>
        <taxon>Rhodospirillales</taxon>
        <taxon>Kiloniellaceae</taxon>
        <taxon>Kiloniella</taxon>
    </lineage>
</organism>
<feature type="transmembrane region" description="Helical" evidence="8">
    <location>
        <begin position="15"/>
        <end position="35"/>
    </location>
</feature>